<dbReference type="STRING" id="39432.ENSSBOP00000020705"/>
<evidence type="ECO:0000313" key="2">
    <source>
        <dbReference type="Ensembl" id="ENSSBOP00000020705.1"/>
    </source>
</evidence>
<dbReference type="Proteomes" id="UP000233220">
    <property type="component" value="Unplaced"/>
</dbReference>
<organism evidence="2 3">
    <name type="scientific">Saimiri boliviensis boliviensis</name>
    <name type="common">Bolivian squirrel monkey</name>
    <dbReference type="NCBI Taxonomy" id="39432"/>
    <lineage>
        <taxon>Eukaryota</taxon>
        <taxon>Metazoa</taxon>
        <taxon>Chordata</taxon>
        <taxon>Craniata</taxon>
        <taxon>Vertebrata</taxon>
        <taxon>Euteleostomi</taxon>
        <taxon>Mammalia</taxon>
        <taxon>Eutheria</taxon>
        <taxon>Euarchontoglires</taxon>
        <taxon>Primates</taxon>
        <taxon>Haplorrhini</taxon>
        <taxon>Platyrrhini</taxon>
        <taxon>Cebidae</taxon>
        <taxon>Saimiriinae</taxon>
        <taxon>Saimiri</taxon>
    </lineage>
</organism>
<reference evidence="2" key="1">
    <citation type="submission" date="2025-08" db="UniProtKB">
        <authorList>
            <consortium name="Ensembl"/>
        </authorList>
    </citation>
    <scope>IDENTIFICATION</scope>
</reference>
<dbReference type="Ensembl" id="ENSSBOT00000037540.1">
    <property type="protein sequence ID" value="ENSSBOP00000020705.1"/>
    <property type="gene ID" value="ENSSBOG00000026920.1"/>
</dbReference>
<proteinExistence type="predicted"/>
<feature type="region of interest" description="Disordered" evidence="1">
    <location>
        <begin position="97"/>
        <end position="117"/>
    </location>
</feature>
<dbReference type="InterPro" id="IPR028104">
    <property type="entry name" value="DUF4553"/>
</dbReference>
<feature type="region of interest" description="Disordered" evidence="1">
    <location>
        <begin position="1039"/>
        <end position="1114"/>
    </location>
</feature>
<evidence type="ECO:0000256" key="1">
    <source>
        <dbReference type="SAM" id="MobiDB-lite"/>
    </source>
</evidence>
<feature type="compositionally biased region" description="Polar residues" evidence="1">
    <location>
        <begin position="1760"/>
        <end position="1774"/>
    </location>
</feature>
<feature type="compositionally biased region" description="Basic and acidic residues" evidence="1">
    <location>
        <begin position="640"/>
        <end position="663"/>
    </location>
</feature>
<feature type="compositionally biased region" description="Polar residues" evidence="1">
    <location>
        <begin position="99"/>
        <end position="117"/>
    </location>
</feature>
<feature type="region of interest" description="Disordered" evidence="1">
    <location>
        <begin position="465"/>
        <end position="485"/>
    </location>
</feature>
<accession>A0A2K6TM24</accession>
<feature type="compositionally biased region" description="Basic and acidic residues" evidence="1">
    <location>
        <begin position="1044"/>
        <end position="1054"/>
    </location>
</feature>
<evidence type="ECO:0000313" key="3">
    <source>
        <dbReference type="Proteomes" id="UP000233220"/>
    </source>
</evidence>
<feature type="compositionally biased region" description="Polar residues" evidence="1">
    <location>
        <begin position="1742"/>
        <end position="1752"/>
    </location>
</feature>
<dbReference type="Pfam" id="PF15090">
    <property type="entry name" value="DUF4553"/>
    <property type="match status" value="1"/>
</dbReference>
<sequence length="1861" mass="210013">MDKGRERMAAAAAAAQCRSPRCAAERRGFRRELDSWRHRLMHCVGFESILEGLYGPRLRRDLSLFEDCEPEELTDWSMDEKCSFCNLQREAVSDCIPSLDSSQSTPTEELSSQGQSNTDKIECQAENYLNALFRKKDLPQNCDPNIPLVAQELMKKMIRQFAIEYISKSGKTQENRNGSIGPSIVCKSIQMNQAENSLQEEQEGPLDLTVNRMQEQNTQQGDGVLDLSTKKTSIKSEESSICDPSSENSVAGSTVDAKSEEATKMEKRKSALSKVLESLCIHHQQQVLAMLKFLVQEQNAASLCCCNTSCVVSSESQKPLIEDDLYGLFCSCEYRLAERGCLQNEKQSPGLEPLPVCIKDLHCLSCQTVTVEHIKTVVNRGIADSYNSHRCCSGLLPNNHSAKSAFSSPLLSKELCDLSVTLKDACRSRSPSPPPLSPIETEGFEKLKDAISEISSLESNKLEANINQPPSLTPAEISNTKSDHEDKILKTKKSHNSYSLLSNDSNNSTINHEKGETAVIFQDLMDRINEKLKSIETTDMTSLVKLSSSDCNTYNDLKLGNFITSLLHNAKASDYSFMELLSQHDKKVENKIIQTRFRKRQETLLAMRNSSDSPMFRRQSLQIKRELASLDENFTRRKYTEKSSRKLMHNDETSASDKGEFCHDQGPSLQNSKNLQDKNHAETSFSPNYALQSLQLPLHSLETNLSFNAFSESFKTTSTEKMSIRKPQEKSADGKNSLQHHRQNPKLGNTHALLRNDVSGLLSRTKRNIVPPGWYSIYVTNNYVFKKSPKAKKVSKSTTKKDPVKNIHIESSHNVDLNKIAMNSNLQVVVERLEDTINIAQKSWNNQPLSEGYKASRKLIEIDGKDQNADRNMTLTLNRVTCKEQSLSKSVVASSNINSHCMPTMDLNNKRLENSKKSSILDMGSLISSVENVQAKYEGVESSSFSNCSSPIKLMFLSEVKSSEGVKYTLTSVGTSQSNLPSEKHTTHHVIEGKTETNEAISNANSENYHSNHYGTDNLQRELNIFNHAKETIGSSTMFIGDINSDKPQEESKDNSSSAVDSSFKRKPGRPKKIGPQVVKQIKRPIGRPPKPKIDQTDITSCQNESFSAGRKSPESLISEVKEGIYKKSITVTVIYGRSRRTKRHVSEGSVNVSNIMSLNNNAGDFPTEHNSLRNISEHKIDLGERISAVASLTTESEILGSGFEYVRPIKNKSVIPQPSKNIIRPNQKPLAVSRKPGRPAKVKISGISVTISRTSPQEREVSISSCLPPLEQDSMLGKNLPEEKCDQQCTKMDKIRHTEADIFRNGSKSMIATVPLRHSIRDRKPSLHFLHSLASSSSLIYRSALLRKSYKLCLQKNKIQKEKHRQSRMKIAYKDTSKNRHSRNANKFLEDNKLVPISEVSLDPIISSNPLLRWWATSASNDSLLEELNNRFEQITNAWVQVSGDEAENCVHKKREHIENDPFKVASPLETCLLQLEVSPVKMLFQKKYDLNELCTWFMQTTETQSLSLVRKANARNPLEVINTRGIKLGTKYSDFNASPFRKHFKKFALSSPSKSAEKLHILHKVANSPLLNVKSNLAIARLKRTEFKRLHHERWKREGKLHNRGTVDWNSKRRNLRFFCQNQFLNKTEEETNADIPLQGKSIVDTQCVLPPEIRGDLQQRATMPDFKIHTSSENKFKSEAKENGTDCSQKEFQKGPKLENVCPNNWRSKTLKDCRIFLRKLNCLEHRNTFKLNTIIYSPESTDSGNNHQTHTKESKSFTLRSHSARQNSFKKQSKEIENAKANSPSADEFVGHLDNSKLSKSINFDKSPDSSEVLSNLNKRKRPPWKTTEMSTKRHKRQSCNNGQMANYFSKSLACYK</sequence>
<feature type="region of interest" description="Disordered" evidence="1">
    <location>
        <begin position="236"/>
        <end position="262"/>
    </location>
</feature>
<feature type="region of interest" description="Disordered" evidence="1">
    <location>
        <begin position="717"/>
        <end position="744"/>
    </location>
</feature>
<dbReference type="PANTHER" id="PTHR14931">
    <property type="entry name" value="GENE 340-RELATED"/>
    <property type="match status" value="1"/>
</dbReference>
<feature type="compositionally biased region" description="Basic and acidic residues" evidence="1">
    <location>
        <begin position="722"/>
        <end position="733"/>
    </location>
</feature>
<dbReference type="GeneTree" id="ENSGT00940000154965"/>
<gene>
    <name evidence="2" type="primary">LCORL</name>
</gene>
<name>A0A2K6TM24_SAIBB</name>
<feature type="region of interest" description="Disordered" evidence="1">
    <location>
        <begin position="640"/>
        <end position="680"/>
    </location>
</feature>
<dbReference type="PANTHER" id="PTHR14931:SF1">
    <property type="entry name" value="LIGAND DEPENDENT NUCLEAR RECEPTOR COREPRESSOR LIKE"/>
    <property type="match status" value="1"/>
</dbReference>
<protein>
    <submittedName>
        <fullName evidence="2">Ligand dependent nuclear receptor corepressor like</fullName>
    </submittedName>
</protein>
<feature type="compositionally biased region" description="Polar residues" evidence="1">
    <location>
        <begin position="465"/>
        <end position="480"/>
    </location>
</feature>
<feature type="region of interest" description="Disordered" evidence="1">
    <location>
        <begin position="1742"/>
        <end position="1843"/>
    </location>
</feature>
<feature type="compositionally biased region" description="Polar residues" evidence="1">
    <location>
        <begin position="1802"/>
        <end position="1821"/>
    </location>
</feature>
<keyword evidence="3" id="KW-1185">Reference proteome</keyword>
<reference evidence="2" key="2">
    <citation type="submission" date="2025-09" db="UniProtKB">
        <authorList>
            <consortium name="Ensembl"/>
        </authorList>
    </citation>
    <scope>IDENTIFICATION</scope>
</reference>
<feature type="compositionally biased region" description="Polar residues" evidence="1">
    <location>
        <begin position="242"/>
        <end position="252"/>
    </location>
</feature>
<feature type="compositionally biased region" description="Polar residues" evidence="1">
    <location>
        <begin position="1097"/>
        <end position="1107"/>
    </location>
</feature>